<evidence type="ECO:0000313" key="3">
    <source>
        <dbReference type="Proteomes" id="UP000828390"/>
    </source>
</evidence>
<dbReference type="AlphaFoldDB" id="A0A9D4R4C8"/>
<gene>
    <name evidence="2" type="ORF">DPMN_097032</name>
</gene>
<evidence type="ECO:0000313" key="2">
    <source>
        <dbReference type="EMBL" id="KAH3854489.1"/>
    </source>
</evidence>
<evidence type="ECO:0000256" key="1">
    <source>
        <dbReference type="SAM" id="MobiDB-lite"/>
    </source>
</evidence>
<feature type="compositionally biased region" description="Low complexity" evidence="1">
    <location>
        <begin position="1"/>
        <end position="16"/>
    </location>
</feature>
<keyword evidence="3" id="KW-1185">Reference proteome</keyword>
<sequence>MLVKWLSKPSKSLKSWSFREGASPPTPDPLTGLCQQIFPPSLTRSPGTTPVYDG</sequence>
<dbReference type="Proteomes" id="UP000828390">
    <property type="component" value="Unassembled WGS sequence"/>
</dbReference>
<feature type="region of interest" description="Disordered" evidence="1">
    <location>
        <begin position="1"/>
        <end position="54"/>
    </location>
</feature>
<accession>A0A9D4R4C8</accession>
<name>A0A9D4R4C8_DREPO</name>
<reference evidence="2" key="2">
    <citation type="submission" date="2020-11" db="EMBL/GenBank/DDBJ databases">
        <authorList>
            <person name="McCartney M.A."/>
            <person name="Auch B."/>
            <person name="Kono T."/>
            <person name="Mallez S."/>
            <person name="Becker A."/>
            <person name="Gohl D.M."/>
            <person name="Silverstein K.A.T."/>
            <person name="Koren S."/>
            <person name="Bechman K.B."/>
            <person name="Herman A."/>
            <person name="Abrahante J.E."/>
            <person name="Garbe J."/>
        </authorList>
    </citation>
    <scope>NUCLEOTIDE SEQUENCE</scope>
    <source>
        <strain evidence="2">Duluth1</strain>
        <tissue evidence="2">Whole animal</tissue>
    </source>
</reference>
<organism evidence="2 3">
    <name type="scientific">Dreissena polymorpha</name>
    <name type="common">Zebra mussel</name>
    <name type="synonym">Mytilus polymorpha</name>
    <dbReference type="NCBI Taxonomy" id="45954"/>
    <lineage>
        <taxon>Eukaryota</taxon>
        <taxon>Metazoa</taxon>
        <taxon>Spiralia</taxon>
        <taxon>Lophotrochozoa</taxon>
        <taxon>Mollusca</taxon>
        <taxon>Bivalvia</taxon>
        <taxon>Autobranchia</taxon>
        <taxon>Heteroconchia</taxon>
        <taxon>Euheterodonta</taxon>
        <taxon>Imparidentia</taxon>
        <taxon>Neoheterodontei</taxon>
        <taxon>Myida</taxon>
        <taxon>Dreissenoidea</taxon>
        <taxon>Dreissenidae</taxon>
        <taxon>Dreissena</taxon>
    </lineage>
</organism>
<proteinExistence type="predicted"/>
<protein>
    <submittedName>
        <fullName evidence="2">Uncharacterized protein</fullName>
    </submittedName>
</protein>
<comment type="caution">
    <text evidence="2">The sequence shown here is derived from an EMBL/GenBank/DDBJ whole genome shotgun (WGS) entry which is preliminary data.</text>
</comment>
<reference evidence="2" key="1">
    <citation type="journal article" date="2019" name="bioRxiv">
        <title>The Genome of the Zebra Mussel, Dreissena polymorpha: A Resource for Invasive Species Research.</title>
        <authorList>
            <person name="McCartney M.A."/>
            <person name="Auch B."/>
            <person name="Kono T."/>
            <person name="Mallez S."/>
            <person name="Zhang Y."/>
            <person name="Obille A."/>
            <person name="Becker A."/>
            <person name="Abrahante J.E."/>
            <person name="Garbe J."/>
            <person name="Badalamenti J.P."/>
            <person name="Herman A."/>
            <person name="Mangelson H."/>
            <person name="Liachko I."/>
            <person name="Sullivan S."/>
            <person name="Sone E.D."/>
            <person name="Koren S."/>
            <person name="Silverstein K.A.T."/>
            <person name="Beckman K.B."/>
            <person name="Gohl D.M."/>
        </authorList>
    </citation>
    <scope>NUCLEOTIDE SEQUENCE</scope>
    <source>
        <strain evidence="2">Duluth1</strain>
        <tissue evidence="2">Whole animal</tissue>
    </source>
</reference>
<dbReference type="EMBL" id="JAIWYP010000003">
    <property type="protein sequence ID" value="KAH3854489.1"/>
    <property type="molecule type" value="Genomic_DNA"/>
</dbReference>